<evidence type="ECO:0000313" key="3">
    <source>
        <dbReference type="EMBL" id="PIR08573.1"/>
    </source>
</evidence>
<dbReference type="Pfam" id="PF01381">
    <property type="entry name" value="HTH_3"/>
    <property type="match status" value="1"/>
</dbReference>
<feature type="domain" description="HTH cro/C1-type" evidence="2">
    <location>
        <begin position="8"/>
        <end position="62"/>
    </location>
</feature>
<dbReference type="PANTHER" id="PTHR46558:SF4">
    <property type="entry name" value="DNA-BIDING PHAGE PROTEIN"/>
    <property type="match status" value="1"/>
</dbReference>
<dbReference type="SMART" id="SM00530">
    <property type="entry name" value="HTH_XRE"/>
    <property type="match status" value="1"/>
</dbReference>
<dbReference type="SUPFAM" id="SSF47413">
    <property type="entry name" value="lambda repressor-like DNA-binding domains"/>
    <property type="match status" value="1"/>
</dbReference>
<comment type="caution">
    <text evidence="3">The sequence shown here is derived from an EMBL/GenBank/DDBJ whole genome shotgun (WGS) entry which is preliminary data.</text>
</comment>
<organism evidence="3 4">
    <name type="scientific">Candidatus Gottesmanbacteria bacterium CG11_big_fil_rev_8_21_14_0_20_37_11</name>
    <dbReference type="NCBI Taxonomy" id="1974575"/>
    <lineage>
        <taxon>Bacteria</taxon>
        <taxon>Candidatus Gottesmaniibacteriota</taxon>
    </lineage>
</organism>
<evidence type="ECO:0000313" key="4">
    <source>
        <dbReference type="Proteomes" id="UP000230707"/>
    </source>
</evidence>
<dbReference type="InterPro" id="IPR010982">
    <property type="entry name" value="Lambda_DNA-bd_dom_sf"/>
</dbReference>
<name>A0A2H0NI61_9BACT</name>
<accession>A0A2H0NI61</accession>
<dbReference type="EMBL" id="PCWS01000054">
    <property type="protein sequence ID" value="PIR08573.1"/>
    <property type="molecule type" value="Genomic_DNA"/>
</dbReference>
<reference evidence="3 4" key="1">
    <citation type="submission" date="2017-09" db="EMBL/GenBank/DDBJ databases">
        <title>Depth-based differentiation of microbial function through sediment-hosted aquifers and enrichment of novel symbionts in the deep terrestrial subsurface.</title>
        <authorList>
            <person name="Probst A.J."/>
            <person name="Ladd B."/>
            <person name="Jarett J.K."/>
            <person name="Geller-Mcgrath D.E."/>
            <person name="Sieber C.M."/>
            <person name="Emerson J.B."/>
            <person name="Anantharaman K."/>
            <person name="Thomas B.C."/>
            <person name="Malmstrom R."/>
            <person name="Stieglmeier M."/>
            <person name="Klingl A."/>
            <person name="Woyke T."/>
            <person name="Ryan C.M."/>
            <person name="Banfield J.F."/>
        </authorList>
    </citation>
    <scope>NUCLEOTIDE SEQUENCE [LARGE SCALE GENOMIC DNA]</scope>
    <source>
        <strain evidence="3">CG11_big_fil_rev_8_21_14_0_20_37_11</strain>
    </source>
</reference>
<sequence>MYTFPELIKQIRKESELTQNEFANVLGVSPILISKVETGQKEVSKGLVKKIADKLEISPGTLFPFIFIDEKENLNDLTGIERKLMELGSKMQTELIKTKSKKLKKHAK</sequence>
<evidence type="ECO:0000256" key="1">
    <source>
        <dbReference type="ARBA" id="ARBA00023125"/>
    </source>
</evidence>
<dbReference type="Gene3D" id="1.10.260.40">
    <property type="entry name" value="lambda repressor-like DNA-binding domains"/>
    <property type="match status" value="1"/>
</dbReference>
<proteinExistence type="predicted"/>
<dbReference type="InterPro" id="IPR001387">
    <property type="entry name" value="Cro/C1-type_HTH"/>
</dbReference>
<dbReference type="Proteomes" id="UP000230707">
    <property type="component" value="Unassembled WGS sequence"/>
</dbReference>
<protein>
    <recommendedName>
        <fullName evidence="2">HTH cro/C1-type domain-containing protein</fullName>
    </recommendedName>
</protein>
<dbReference type="PANTHER" id="PTHR46558">
    <property type="entry name" value="TRACRIPTIONAL REGULATORY PROTEIN-RELATED-RELATED"/>
    <property type="match status" value="1"/>
</dbReference>
<dbReference type="AlphaFoldDB" id="A0A2H0NI61"/>
<dbReference type="GO" id="GO:0003677">
    <property type="term" value="F:DNA binding"/>
    <property type="evidence" value="ECO:0007669"/>
    <property type="project" value="UniProtKB-KW"/>
</dbReference>
<dbReference type="CDD" id="cd00093">
    <property type="entry name" value="HTH_XRE"/>
    <property type="match status" value="1"/>
</dbReference>
<evidence type="ECO:0000259" key="2">
    <source>
        <dbReference type="PROSITE" id="PS50943"/>
    </source>
</evidence>
<gene>
    <name evidence="3" type="ORF">COV53_02340</name>
</gene>
<keyword evidence="1" id="KW-0238">DNA-binding</keyword>
<dbReference type="PROSITE" id="PS50943">
    <property type="entry name" value="HTH_CROC1"/>
    <property type="match status" value="1"/>
</dbReference>